<accession>A0ABW3M7Q0</accession>
<dbReference type="Pfam" id="PF13481">
    <property type="entry name" value="AAA_25"/>
    <property type="match status" value="1"/>
</dbReference>
<name>A0ABW3M7Q0_9PSEU</name>
<keyword evidence="2" id="KW-1185">Reference proteome</keyword>
<proteinExistence type="predicted"/>
<dbReference type="SUPFAM" id="SSF52540">
    <property type="entry name" value="P-loop containing nucleoside triphosphate hydrolases"/>
    <property type="match status" value="1"/>
</dbReference>
<sequence>MSAQPEWTLEAVPDRPRTTWNAAELMAVSFPEPTWAVPGIIAEGVTLLAGPPKVGKSWLSLGLGLSIAAGLPALGTVAVDPGPVLYLALEDTPRRLQSRMRTVLAGRPAPAGLTLDTYCPPLPTGGDHYIAGWLDENPGARLVVIDVFTKVRGNAPAGANSAYEADYAAVGRIKRVLKATLKAWSLRTVLEDPGSSKIKDCLAGGQISQKGEALRARVFSRTTCRRQPHSSSRFVWPPS</sequence>
<evidence type="ECO:0000313" key="2">
    <source>
        <dbReference type="Proteomes" id="UP001597045"/>
    </source>
</evidence>
<evidence type="ECO:0000313" key="1">
    <source>
        <dbReference type="EMBL" id="MFD1045920.1"/>
    </source>
</evidence>
<dbReference type="Proteomes" id="UP001597045">
    <property type="component" value="Unassembled WGS sequence"/>
</dbReference>
<comment type="caution">
    <text evidence="1">The sequence shown here is derived from an EMBL/GenBank/DDBJ whole genome shotgun (WGS) entry which is preliminary data.</text>
</comment>
<dbReference type="EMBL" id="JBHTIS010000456">
    <property type="protein sequence ID" value="MFD1045920.1"/>
    <property type="molecule type" value="Genomic_DNA"/>
</dbReference>
<dbReference type="InterPro" id="IPR027417">
    <property type="entry name" value="P-loop_NTPase"/>
</dbReference>
<gene>
    <name evidence="1" type="ORF">ACFQ1S_10270</name>
</gene>
<reference evidence="2" key="1">
    <citation type="journal article" date="2019" name="Int. J. Syst. Evol. Microbiol.">
        <title>The Global Catalogue of Microorganisms (GCM) 10K type strain sequencing project: providing services to taxonomists for standard genome sequencing and annotation.</title>
        <authorList>
            <consortium name="The Broad Institute Genomics Platform"/>
            <consortium name="The Broad Institute Genome Sequencing Center for Infectious Disease"/>
            <person name="Wu L."/>
            <person name="Ma J."/>
        </authorList>
    </citation>
    <scope>NUCLEOTIDE SEQUENCE [LARGE SCALE GENOMIC DNA]</scope>
    <source>
        <strain evidence="2">JCM 31486</strain>
    </source>
</reference>
<protein>
    <submittedName>
        <fullName evidence="1">AAA family ATPase</fullName>
    </submittedName>
</protein>
<dbReference type="Gene3D" id="3.40.50.300">
    <property type="entry name" value="P-loop containing nucleotide triphosphate hydrolases"/>
    <property type="match status" value="1"/>
</dbReference>
<organism evidence="1 2">
    <name type="scientific">Kibdelosporangium lantanae</name>
    <dbReference type="NCBI Taxonomy" id="1497396"/>
    <lineage>
        <taxon>Bacteria</taxon>
        <taxon>Bacillati</taxon>
        <taxon>Actinomycetota</taxon>
        <taxon>Actinomycetes</taxon>
        <taxon>Pseudonocardiales</taxon>
        <taxon>Pseudonocardiaceae</taxon>
        <taxon>Kibdelosporangium</taxon>
    </lineage>
</organism>